<evidence type="ECO:0000256" key="8">
    <source>
        <dbReference type="ARBA" id="ARBA00022840"/>
    </source>
</evidence>
<feature type="compositionally biased region" description="Basic and acidic residues" evidence="13">
    <location>
        <begin position="55"/>
        <end position="67"/>
    </location>
</feature>
<feature type="compositionally biased region" description="Basic residues" evidence="13">
    <location>
        <begin position="2671"/>
        <end position="2683"/>
    </location>
</feature>
<feature type="compositionally biased region" description="Low complexity" evidence="13">
    <location>
        <begin position="544"/>
        <end position="555"/>
    </location>
</feature>
<feature type="region of interest" description="Disordered" evidence="13">
    <location>
        <begin position="647"/>
        <end position="691"/>
    </location>
</feature>
<feature type="compositionally biased region" description="Low complexity" evidence="13">
    <location>
        <begin position="776"/>
        <end position="787"/>
    </location>
</feature>
<evidence type="ECO:0000256" key="6">
    <source>
        <dbReference type="ARBA" id="ARBA00022741"/>
    </source>
</evidence>
<feature type="compositionally biased region" description="Basic residues" evidence="13">
    <location>
        <begin position="2867"/>
        <end position="2880"/>
    </location>
</feature>
<dbReference type="SMART" id="SM00100">
    <property type="entry name" value="cNMP"/>
    <property type="match status" value="1"/>
</dbReference>
<dbReference type="CDD" id="cd22961">
    <property type="entry name" value="DD_TEX55-like"/>
    <property type="match status" value="1"/>
</dbReference>
<feature type="compositionally biased region" description="Basic and acidic residues" evidence="13">
    <location>
        <begin position="4473"/>
        <end position="4484"/>
    </location>
</feature>
<protein>
    <recommendedName>
        <fullName evidence="2">non-specific serine/threonine protein kinase</fullName>
        <ecNumber evidence="2">2.7.11.1</ecNumber>
    </recommendedName>
</protein>
<dbReference type="RefSeq" id="XP_015653761.1">
    <property type="nucleotide sequence ID" value="XM_015807679.1"/>
</dbReference>
<dbReference type="GO" id="GO:0005524">
    <property type="term" value="F:ATP binding"/>
    <property type="evidence" value="ECO:0007669"/>
    <property type="project" value="UniProtKB-UniRule"/>
</dbReference>
<dbReference type="Pfam" id="PF00027">
    <property type="entry name" value="cNMP_binding"/>
    <property type="match status" value="1"/>
</dbReference>
<feature type="region of interest" description="Disordered" evidence="13">
    <location>
        <begin position="3435"/>
        <end position="3462"/>
    </location>
</feature>
<feature type="compositionally biased region" description="Basic and acidic residues" evidence="13">
    <location>
        <begin position="1800"/>
        <end position="1809"/>
    </location>
</feature>
<evidence type="ECO:0000259" key="16">
    <source>
        <dbReference type="PROSITE" id="PS50112"/>
    </source>
</evidence>
<feature type="compositionally biased region" description="Low complexity" evidence="13">
    <location>
        <begin position="887"/>
        <end position="896"/>
    </location>
</feature>
<keyword evidence="8 12" id="KW-0067">ATP-binding</keyword>
<dbReference type="InterPro" id="IPR017441">
    <property type="entry name" value="Protein_kinase_ATP_BS"/>
</dbReference>
<feature type="region of interest" description="Disordered" evidence="13">
    <location>
        <begin position="2214"/>
        <end position="2242"/>
    </location>
</feature>
<dbReference type="InterPro" id="IPR035965">
    <property type="entry name" value="PAS-like_dom_sf"/>
</dbReference>
<feature type="compositionally biased region" description="Low complexity" evidence="13">
    <location>
        <begin position="577"/>
        <end position="592"/>
    </location>
</feature>
<dbReference type="FunFam" id="1.10.510.10:FF:000805">
    <property type="entry name" value="Mitogen activated kinase-like protein"/>
    <property type="match status" value="1"/>
</dbReference>
<keyword evidence="5" id="KW-0808">Transferase</keyword>
<feature type="compositionally biased region" description="Low complexity" evidence="13">
    <location>
        <begin position="38"/>
        <end position="54"/>
    </location>
</feature>
<feature type="compositionally biased region" description="Basic residues" evidence="13">
    <location>
        <begin position="257"/>
        <end position="273"/>
    </location>
</feature>
<keyword evidence="9" id="KW-0142">cGMP-binding</keyword>
<feature type="region of interest" description="Disordered" evidence="13">
    <location>
        <begin position="1654"/>
        <end position="1933"/>
    </location>
</feature>
<dbReference type="Gene3D" id="2.60.120.10">
    <property type="entry name" value="Jelly Rolls"/>
    <property type="match status" value="2"/>
</dbReference>
<feature type="region of interest" description="Disordered" evidence="13">
    <location>
        <begin position="2632"/>
        <end position="2655"/>
    </location>
</feature>
<feature type="compositionally biased region" description="Low complexity" evidence="13">
    <location>
        <begin position="133"/>
        <end position="145"/>
    </location>
</feature>
<feature type="region of interest" description="Disordered" evidence="13">
    <location>
        <begin position="2666"/>
        <end position="2685"/>
    </location>
</feature>
<feature type="region of interest" description="Disordered" evidence="13">
    <location>
        <begin position="4315"/>
        <end position="4484"/>
    </location>
</feature>
<dbReference type="CDD" id="cd00130">
    <property type="entry name" value="PAS"/>
    <property type="match status" value="1"/>
</dbReference>
<feature type="compositionally biased region" description="Basic and acidic residues" evidence="13">
    <location>
        <begin position="2641"/>
        <end position="2652"/>
    </location>
</feature>
<feature type="region of interest" description="Disordered" evidence="13">
    <location>
        <begin position="2967"/>
        <end position="3031"/>
    </location>
</feature>
<dbReference type="VEuPathDB" id="TriTrypDB:LpyrH10_25_1160"/>
<feature type="compositionally biased region" description="Basic and acidic residues" evidence="13">
    <location>
        <begin position="647"/>
        <end position="661"/>
    </location>
</feature>
<feature type="region of interest" description="Disordered" evidence="13">
    <location>
        <begin position="4250"/>
        <end position="4282"/>
    </location>
</feature>
<feature type="compositionally biased region" description="Polar residues" evidence="13">
    <location>
        <begin position="1981"/>
        <end position="1992"/>
    </location>
</feature>
<feature type="region of interest" description="Disordered" evidence="13">
    <location>
        <begin position="1545"/>
        <end position="1583"/>
    </location>
</feature>
<feature type="compositionally biased region" description="Low complexity" evidence="13">
    <location>
        <begin position="1675"/>
        <end position="1699"/>
    </location>
</feature>
<feature type="compositionally biased region" description="Polar residues" evidence="13">
    <location>
        <begin position="567"/>
        <end position="576"/>
    </location>
</feature>
<proteinExistence type="inferred from homology"/>
<feature type="region of interest" description="Disordered" evidence="13">
    <location>
        <begin position="1163"/>
        <end position="1234"/>
    </location>
</feature>
<feature type="region of interest" description="Disordered" evidence="13">
    <location>
        <begin position="1945"/>
        <end position="2018"/>
    </location>
</feature>
<feature type="region of interest" description="Disordered" evidence="13">
    <location>
        <begin position="3655"/>
        <end position="3733"/>
    </location>
</feature>
<feature type="region of interest" description="Disordered" evidence="13">
    <location>
        <begin position="711"/>
        <end position="787"/>
    </location>
</feature>
<feature type="region of interest" description="Disordered" evidence="13">
    <location>
        <begin position="2048"/>
        <end position="2071"/>
    </location>
</feature>
<organism evidence="17 18">
    <name type="scientific">Leptomonas pyrrhocoris</name>
    <name type="common">Firebug parasite</name>
    <dbReference type="NCBI Taxonomy" id="157538"/>
    <lineage>
        <taxon>Eukaryota</taxon>
        <taxon>Discoba</taxon>
        <taxon>Euglenozoa</taxon>
        <taxon>Kinetoplastea</taxon>
        <taxon>Metakinetoplastina</taxon>
        <taxon>Trypanosomatida</taxon>
        <taxon>Trypanosomatidae</taxon>
        <taxon>Leishmaniinae</taxon>
        <taxon>Leptomonas</taxon>
    </lineage>
</organism>
<feature type="region of interest" description="Disordered" evidence="13">
    <location>
        <begin position="3576"/>
        <end position="3599"/>
    </location>
</feature>
<feature type="region of interest" description="Disordered" evidence="13">
    <location>
        <begin position="2576"/>
        <end position="2620"/>
    </location>
</feature>
<evidence type="ECO:0000256" key="3">
    <source>
        <dbReference type="ARBA" id="ARBA00022527"/>
    </source>
</evidence>
<feature type="compositionally biased region" description="Low complexity" evidence="13">
    <location>
        <begin position="2217"/>
        <end position="2229"/>
    </location>
</feature>
<feature type="region of interest" description="Disordered" evidence="13">
    <location>
        <begin position="2867"/>
        <end position="2914"/>
    </location>
</feature>
<dbReference type="InterPro" id="IPR018490">
    <property type="entry name" value="cNMP-bd_dom_sf"/>
</dbReference>
<dbReference type="EMBL" id="LGTL01000025">
    <property type="protein sequence ID" value="KPA75322.1"/>
    <property type="molecule type" value="Genomic_DNA"/>
</dbReference>
<dbReference type="InterPro" id="IPR000014">
    <property type="entry name" value="PAS"/>
</dbReference>
<evidence type="ECO:0000256" key="13">
    <source>
        <dbReference type="SAM" id="MobiDB-lite"/>
    </source>
</evidence>
<feature type="region of interest" description="Disordered" evidence="13">
    <location>
        <begin position="128"/>
        <end position="229"/>
    </location>
</feature>
<evidence type="ECO:0000313" key="17">
    <source>
        <dbReference type="EMBL" id="KPA75322.1"/>
    </source>
</evidence>
<dbReference type="PANTHER" id="PTHR48012">
    <property type="entry name" value="STERILE20-LIKE KINASE, ISOFORM B-RELATED"/>
    <property type="match status" value="1"/>
</dbReference>
<comment type="catalytic activity">
    <reaction evidence="10">
        <text>L-threonyl-[protein] + ATP = O-phospho-L-threonyl-[protein] + ADP + H(+)</text>
        <dbReference type="Rhea" id="RHEA:46608"/>
        <dbReference type="Rhea" id="RHEA-COMP:11060"/>
        <dbReference type="Rhea" id="RHEA-COMP:11605"/>
        <dbReference type="ChEBI" id="CHEBI:15378"/>
        <dbReference type="ChEBI" id="CHEBI:30013"/>
        <dbReference type="ChEBI" id="CHEBI:30616"/>
        <dbReference type="ChEBI" id="CHEBI:61977"/>
        <dbReference type="ChEBI" id="CHEBI:456216"/>
        <dbReference type="EC" id="2.7.11.1"/>
    </reaction>
</comment>
<feature type="compositionally biased region" description="Polar residues" evidence="13">
    <location>
        <begin position="1770"/>
        <end position="1793"/>
    </location>
</feature>
<accession>A0A0N0DS32</accession>
<evidence type="ECO:0000256" key="5">
    <source>
        <dbReference type="ARBA" id="ARBA00022679"/>
    </source>
</evidence>
<dbReference type="PROSITE" id="PS00108">
    <property type="entry name" value="PROTEIN_KINASE_ST"/>
    <property type="match status" value="1"/>
</dbReference>
<keyword evidence="7" id="KW-0418">Kinase</keyword>
<name>A0A0N0DS32_LEPPY</name>
<dbReference type="Pfam" id="PF00069">
    <property type="entry name" value="Pkinase"/>
    <property type="match status" value="1"/>
</dbReference>
<feature type="region of interest" description="Disordered" evidence="13">
    <location>
        <begin position="2497"/>
        <end position="2553"/>
    </location>
</feature>
<feature type="compositionally biased region" description="Polar residues" evidence="13">
    <location>
        <begin position="2497"/>
        <end position="2528"/>
    </location>
</feature>
<evidence type="ECO:0000256" key="2">
    <source>
        <dbReference type="ARBA" id="ARBA00012513"/>
    </source>
</evidence>
<dbReference type="GeneID" id="26908902"/>
<feature type="region of interest" description="Disordered" evidence="13">
    <location>
        <begin position="242"/>
        <end position="275"/>
    </location>
</feature>
<feature type="compositionally biased region" description="Polar residues" evidence="13">
    <location>
        <begin position="3679"/>
        <end position="3695"/>
    </location>
</feature>
<dbReference type="InterPro" id="IPR050629">
    <property type="entry name" value="STE20/SPS1-PAK"/>
</dbReference>
<feature type="domain" description="Cyclic nucleotide-binding" evidence="15">
    <location>
        <begin position="2400"/>
        <end position="2448"/>
    </location>
</feature>
<dbReference type="InterPro" id="IPR008271">
    <property type="entry name" value="Ser/Thr_kinase_AS"/>
</dbReference>
<feature type="region of interest" description="Disordered" evidence="13">
    <location>
        <begin position="1439"/>
        <end position="1458"/>
    </location>
</feature>
<feature type="compositionally biased region" description="Acidic residues" evidence="13">
    <location>
        <begin position="4317"/>
        <end position="4332"/>
    </location>
</feature>
<comment type="similarity">
    <text evidence="1">Belongs to the protein kinase superfamily. STE Ser/Thr protein kinase family. STE20 subfamily.</text>
</comment>
<dbReference type="Gene3D" id="3.30.450.20">
    <property type="entry name" value="PAS domain"/>
    <property type="match status" value="1"/>
</dbReference>
<feature type="compositionally biased region" description="Polar residues" evidence="13">
    <location>
        <begin position="392"/>
        <end position="423"/>
    </location>
</feature>
<dbReference type="SMART" id="SM00220">
    <property type="entry name" value="S_TKc"/>
    <property type="match status" value="1"/>
</dbReference>
<feature type="compositionally biased region" description="Gly residues" evidence="13">
    <location>
        <begin position="4250"/>
        <end position="4274"/>
    </location>
</feature>
<dbReference type="GO" id="GO:0005737">
    <property type="term" value="C:cytoplasm"/>
    <property type="evidence" value="ECO:0007669"/>
    <property type="project" value="TreeGrafter"/>
</dbReference>
<feature type="compositionally biased region" description="Low complexity" evidence="13">
    <location>
        <begin position="4406"/>
        <end position="4421"/>
    </location>
</feature>
<feature type="compositionally biased region" description="Low complexity" evidence="13">
    <location>
        <begin position="244"/>
        <end position="256"/>
    </location>
</feature>
<sequence>MSDSNDDSSNGSSSDDDIFTEHVDFKKKATQRRVPIHTASNSTAPTTTTASSAKTDARSPTSREEPRLFTTAVTADVKLASSAVPSAVASVAANPFLSAEGQSLNINTTTASELSVAALQAILGSDVPVTQRSASTNTEASSSNNDPSSEDRRKLRRRRRLVGGARPPLHKSTLTAASAPVGGDDLSSLLPPTNVPSSTSERDARDTPELSRRRSNLHSASTGDLATASSVVSASNELPAVATRRANSPAVAAASPRARHAPRSHHQHPHQHLHTVGSASALGNSLQSSALPVSVAAHLLSDEAYLDTFKIPALMAQLSLSLMAAKPVDPRAFTRDWLADRLVSEEDEDDDEDGHQGSGSMDADLVNVSSAPATGIALSPERESTRSYGIGPSSSMSDALSNHSSAPNVDPGSSNTTSLQASTMGGAPQGGSTGPPTAPAPAAASVRKRTPYSRASSATNDAQGEPGKDDDDNTASDTSSRLDLAPPKLIVMTSEQPTLMEAAAKAQTGAERKGVGRRNTGATDGGKCEGRQRKKKNERGGSGNARRGTATATATGKHEPPRRGTRSMASPVSNARSGASSPSPAPTPTKAAQHLHSRHSSPHSSSPNLSIMKTMSPAEASIMTDAEKAKRAKMLVDMAEAAFLHQASEEKEKTRARKQSDEGGSAGPALETDGTADTAAKSASSSSSSASFFDAPHINGGGWAHLELSSARTTNAPSSTVSNKGSGDLHDARHRGRSPLRSSSLLSAPDSDEPNHTTTTVPSTTSPPDRHVALIPSGSTSPTLDSSSYAAAMTKGTTAQGSVVSAASLPSTLSPEPDTPAMAVLEKEAGHKPHSPLSWEFQTPRSSTAEQSPNVSTTADQHAATNVASKKRSALAENGSEENRKASSSSSSSSSGNGSGDAANFAMFSPLLAVDRHTNEVIDYRTTAGAITSQPSFLGAPPLNIPSGVLSRTATPPRQSNSAGGYLVSSLGGGTNVGGPTSTSNTATSAAAVASGGLGNAASNPYAPFPPYAPRATTGGFNLLPTPMLADMVGGNGVTNSSFGRRGVPTNNSFGHRSSAASAATAAMARHGDHPMTPSTAALAPLRFLTPHESGSIGVTGNWKTAPNLQLADFPKIGSHGVSTMSSASRLPICVATGDGVGVGGVSDSLPCTATASLAASRAATPSCGTDVRVETPPAERPTTFCHSSLMQGKAEEERKEVSSVTNTNNDHSNADTSGSSRQGTTLSSGVGGSGGLVTSPLSATLKADTARRLGKLMDQLPPSKYAAAIVFLEGLMSSSGNSDGVDASGSDAMSATVSVGAASARNTGHFGTTESLLADPIGVGMGLTGKPVSPLVNINVAAHAWPVPTLAQSSSLDGVPAHGVASFSGILSSNHALSGGVCIVDPLQGAEGMMDLVTKSTAAIPAAKSTGSASVDAIVRDALSQSILLTLPPTHSEVGSLSGASHSASNPTTTTTTTTAAHLKNNFTPVSKEHLPVTTVNLSSVRLDASGGPADPRLLAKATTAATTNAAAAAAATTAARAGAASSASVQSVASPGSVTAASVRSTAPLSQPASQTGQVGAPSFYKKPSGNDLSSLCPNPPVEERASGLLVGLDGPRTRRANFVHSRTSSAHNEQRSGEERERAPRRTDLQAVSIAFASAIVATADARNAPATATASTLPPSPNVATEEELPTTTSGATVSASATTTTVTTTTSASGHGEPSTDATTGSSPPPAPHVPAETAANATAPDEAKKEKENEEEEGNGGEGSSTTSGVAPAHPDDKPENPPAVSQPTAIQNPPSTTEPQDASARSSPVEHIGLSDREEPIRDVLSLLVQTSKMGNENQTPPRSHSSGSRSATTASGSSKDGAEGSTTLPAGSEVPHSKPHVPSTAEDKAQELTMLSDQRLFTSSSQAFPNNGDASHETTTGIVDSVNSTELPVRSDRSQHPAAADSLFSPICAEVAGDSSSSINADAPKLRRRRSKQNISRGSDNGGSWLENVGQSGTSTTNSPIWHYRSQGHSSPSFLQEGHTFSSPQGTSPGVCFVTSPFSPPLPESIVAAGKSYVTDDTAATDRPSESPQHFDDDDGDDLGATLRSAVVIAAATGAHVPQRSTTSAAATVASPYGTFTTVSSSQLPESFARTPFSPHGTADGYRPDYATSPSSAFPVSPQNTGYISGTGTAATPARRQHHQELHPSAASSSTLSPPLTHSSSLIVDGGRGGNRVPPSIGIVIGPDTATPGTSLLTPTTQLPPSPGLSPSHEPLATSSVAAAMNSFLSREGHVAPQEVEIVREAVARFEAFAALEETQLETLVRTMSRVELAQAQTLVQEGEPTLEKLLLVVSGKMSISRRGLVTRSVTRGQFYGEMEMSYHVERSRVTLTAVVPTTVYALTKVDYQKLVIHEKDARRYMFLQYVNQCDLFKGLSPPTKMRLADSFRVCRLRKGAKLTEQGAPVQWMYLLMSGTVRMTCKPLAQGTPAATPQSDPVSTTCSAVVAEGDTTAAATSTTASRPIVELLSSTTNPNDPAMLTSNSSMAQAPNSSSRVATTLPSPPFTPFHKPAALAKSPDGKPGTGVQELLQLAESQVFTAEQRNISGSAGASPLLAPVPPPEGHSPRLNSGSCEESNSGSANRHTHFLSSGDGMEDAFAQTHTLGKTTPSSQSEDRIAPTKDDSTPLLHKRRQTMLQIQRQPPNHHSHGHGHHRHCDPNVLNTPGSHRAGARPSILHPDFTLLGSTMASLDPGSLQRCASPSPSTASGNAKRSTSMLLAGGNPRVARAAFSGSADTITIPEETLVVVDRTRGQLVGEPEFVFKCKGLFTAVATTTVQAARISRLHFEAIMARSVVEELKRNMLLDPDYYYFESTVPSELKQEMQRLLFRLNVGRGTKRHSRLILPSSRHHGSFRGDSNEKSASRSAAMQAGGISRTAAELSASPKPLWSRQLSTSASPVLAAQMLCRYKSRDSFATLCSPTAKSTSKSRFHTVKIHCGGAAESSTGGREEEMGSTRSVTGTKLSGQRRRQRRSRRHRTAPLEPSPAPDSDGRNPASSPEDNADMSSAVVADLAVNSTGMGSSTPYLEAPSVSNHAVQGSGSSMADVSPITGDETSNHAGEVGKRAGGVSTSVVAGRSRTGTRRETVDNNTFSAKHSSTAGSRSRRISARGELVFSGSRNLYRFTADAMSLNQSIVIAVVVDGTIIRWNSVAQSVTGYAPFETIGKSVYDFIASEEGRQQMRDVLSLGTHYAGKWEQYATQHLQENRVFPFRQNSGLFQVGLALSVVPSNYAKTAEVLLLIGREAKYRAANTYASDVARWLEGLLKPQLRQFQRRMMQIESHGWRVTAEDALQVKGNLDACLSMVEQFTKFSLLNMETVNESWRPLRLPTMLGRFAVEASAFARQRRHEYYCNIEQVEPKTDIFLDAPQVLAILRLLLADAFMSPNEDDDGNPIVVHAELRVTVVEPQDAHAGPGGGSASPAIRQTPGSVGAASPASFATSFASTNPAAAGGGGGAKASPIPLFGAAASGPPSHPSNAALVILADQLSVHPHGTPNADPLLRIASSHHQQQQLHSHKEEASRAAAVAIGPQGRLSAAGAANVAVAAAADDSSGGDTPSTSAGNPTVAGTPPSCNAVAATARRAVSTTTSTPPTAHAATTGCVSLMNAGSPNTTMSASLRRIRFELRDDGPTIPSLRSPETVATESVRAAGSPDSTPPTWSGDQQALPSSPSPLHGDAFPNVASSAGLDGSRPSTGSPGPAKSTRGAELQQVEKILSNLGGLVYGFTRPEAAGNVLRVELPLLVVPGASEEGREDENGLTTGSGAPFSGASRTFTVIVADNNRVHQQQLCQILWARQHAVVPVTSFRDLVRKLEMNTADILLIDPLQIDVVSEDYESLLGDDPFDEIRILSARLALVVMTSDFSDWRVQKLLNRQAVVELPKVGSGALVHIAMQEAEQIVTEMRDEEERIDLIRRTFTNSSSERHKIGRRIGSGAFGDVYEVEDTLTGGKMAMKRMRLHDGLLADEVVQEILAMTTLKHENIIQYFYCEKESDTLLRLYMELAPGGTLRDKIREHPGVSLPFEDIVHHLSDICHGLAYVHEQRYVHGDLKTANLLLGTRGRTKIGDFGTAKRLAPHQLLYTMVGTPQYMAPEVLTADVEERLGYDFKADIWSLGCIVLEMATGNAPFAHLESAQGMGIIKYLSELTDTPDLSPLFSGNPLVYEFVKSCLDIDPKNRPTAQELLHFDILEGAVASQRAERLVKRAEMLYKLNKYAAMRADNGGGQGLAGDGRGSIDSGHGGHTAPGGSGLFFSEDDSNATEDYDYYDEEDEGDMSDDANNMFDGVDVVSASEADEEGEGEYTDEEYEFSSSGSGSDAYKRERQAAENGAEGNVNTDQTTSPADQFKSQTTQEWQPPQEPAVSPVVLMKTQHPTPHEPTEQGLPSSLGEGSAEGASPLVSTMQTSAQPQATTLGKEEMVEAAPSRAADALPTVETTAAEKGGENTWKPAEVERVAQEEEK</sequence>
<feature type="compositionally biased region" description="Polar residues" evidence="13">
    <location>
        <begin position="4422"/>
        <end position="4436"/>
    </location>
</feature>
<dbReference type="SUPFAM" id="SSF51206">
    <property type="entry name" value="cAMP-binding domain-like"/>
    <property type="match status" value="2"/>
</dbReference>
<evidence type="ECO:0000256" key="12">
    <source>
        <dbReference type="PROSITE-ProRule" id="PRU10141"/>
    </source>
</evidence>
<feature type="compositionally biased region" description="Low complexity" evidence="13">
    <location>
        <begin position="2597"/>
        <end position="2608"/>
    </location>
</feature>
<feature type="region of interest" description="Disordered" evidence="13">
    <location>
        <begin position="828"/>
        <end position="899"/>
    </location>
</feature>
<feature type="region of interest" description="Disordered" evidence="13">
    <location>
        <begin position="2111"/>
        <end position="2202"/>
    </location>
</feature>
<dbReference type="Proteomes" id="UP000037923">
    <property type="component" value="Unassembled WGS sequence"/>
</dbReference>
<keyword evidence="3" id="KW-0723">Serine/threonine-protein kinase</keyword>
<dbReference type="GO" id="GO:0030553">
    <property type="term" value="F:cGMP binding"/>
    <property type="evidence" value="ECO:0007669"/>
    <property type="project" value="UniProtKB-KW"/>
</dbReference>
<feature type="compositionally biased region" description="Polar residues" evidence="13">
    <location>
        <begin position="453"/>
        <end position="462"/>
    </location>
</feature>
<feature type="compositionally biased region" description="Polar residues" evidence="13">
    <location>
        <begin position="1203"/>
        <end position="1223"/>
    </location>
</feature>
<dbReference type="InterPro" id="IPR014710">
    <property type="entry name" value="RmlC-like_jellyroll"/>
</dbReference>
<feature type="compositionally biased region" description="Low complexity" evidence="13">
    <location>
        <begin position="757"/>
        <end position="767"/>
    </location>
</feature>
<evidence type="ECO:0000256" key="9">
    <source>
        <dbReference type="ARBA" id="ARBA00022992"/>
    </source>
</evidence>
<dbReference type="InterPro" id="IPR000719">
    <property type="entry name" value="Prot_kinase_dom"/>
</dbReference>
<dbReference type="InterPro" id="IPR011009">
    <property type="entry name" value="Kinase-like_dom_sf"/>
</dbReference>
<dbReference type="InterPro" id="IPR000595">
    <property type="entry name" value="cNMP-bd_dom"/>
</dbReference>
<feature type="compositionally biased region" description="Basic and acidic residues" evidence="13">
    <location>
        <begin position="200"/>
        <end position="212"/>
    </location>
</feature>
<dbReference type="SUPFAM" id="SSF56112">
    <property type="entry name" value="Protein kinase-like (PK-like)"/>
    <property type="match status" value="1"/>
</dbReference>
<evidence type="ECO:0000256" key="10">
    <source>
        <dbReference type="ARBA" id="ARBA00047899"/>
    </source>
</evidence>
<feature type="region of interest" description="Disordered" evidence="13">
    <location>
        <begin position="1"/>
        <end position="68"/>
    </location>
</feature>
<feature type="compositionally biased region" description="Low complexity" evidence="13">
    <location>
        <begin position="2175"/>
        <end position="2194"/>
    </location>
</feature>
<dbReference type="PROSITE" id="PS00107">
    <property type="entry name" value="PROTEIN_KINASE_ATP"/>
    <property type="match status" value="1"/>
</dbReference>
<evidence type="ECO:0000256" key="1">
    <source>
        <dbReference type="ARBA" id="ARBA00008874"/>
    </source>
</evidence>
<feature type="compositionally biased region" description="Polar residues" evidence="13">
    <location>
        <begin position="1881"/>
        <end position="1918"/>
    </location>
</feature>
<feature type="compositionally biased region" description="Low complexity" evidence="13">
    <location>
        <begin position="739"/>
        <end position="749"/>
    </location>
</feature>
<feature type="compositionally biased region" description="Basic residues" evidence="13">
    <location>
        <begin position="2993"/>
        <end position="3006"/>
    </location>
</feature>
<dbReference type="PANTHER" id="PTHR48012:SF10">
    <property type="entry name" value="FI20177P1"/>
    <property type="match status" value="1"/>
</dbReference>
<feature type="compositionally biased region" description="Low complexity" evidence="13">
    <location>
        <begin position="1830"/>
        <end position="1846"/>
    </location>
</feature>
<feature type="compositionally biased region" description="Polar residues" evidence="13">
    <location>
        <begin position="1999"/>
        <end position="2018"/>
    </location>
</feature>
<keyword evidence="6 12" id="KW-0547">Nucleotide-binding</keyword>
<feature type="compositionally biased region" description="Polar residues" evidence="13">
    <location>
        <begin position="217"/>
        <end position="229"/>
    </location>
</feature>
<keyword evidence="18" id="KW-1185">Reference proteome</keyword>
<feature type="domain" description="Cyclic nucleotide-binding" evidence="15">
    <location>
        <begin position="2280"/>
        <end position="2397"/>
    </location>
</feature>
<feature type="compositionally biased region" description="Low complexity" evidence="13">
    <location>
        <begin position="3576"/>
        <end position="3589"/>
    </location>
</feature>
<feature type="domain" description="PAS" evidence="16">
    <location>
        <begin position="3163"/>
        <end position="3203"/>
    </location>
</feature>
<feature type="compositionally biased region" description="Polar residues" evidence="13">
    <location>
        <begin position="3059"/>
        <end position="3072"/>
    </location>
</feature>
<dbReference type="OMA" id="HEKDARR"/>
<dbReference type="CDD" id="cd00038">
    <property type="entry name" value="CAP_ED"/>
    <property type="match status" value="1"/>
</dbReference>
<feature type="compositionally biased region" description="Polar residues" evidence="13">
    <location>
        <begin position="2725"/>
        <end position="2741"/>
    </location>
</feature>
<dbReference type="Gene3D" id="1.10.510.10">
    <property type="entry name" value="Transferase(Phosphotransferase) domain 1"/>
    <property type="match status" value="1"/>
</dbReference>
<feature type="compositionally biased region" description="Polar residues" evidence="13">
    <location>
        <begin position="1545"/>
        <end position="1560"/>
    </location>
</feature>
<feature type="binding site" evidence="12">
    <location>
        <position position="3980"/>
    </location>
    <ligand>
        <name>ATP</name>
        <dbReference type="ChEBI" id="CHEBI:30616"/>
    </ligand>
</feature>
<dbReference type="SUPFAM" id="SSF55785">
    <property type="entry name" value="PYP-like sensor domain (PAS domain)"/>
    <property type="match status" value="1"/>
</dbReference>
<evidence type="ECO:0000256" key="4">
    <source>
        <dbReference type="ARBA" id="ARBA00022535"/>
    </source>
</evidence>
<keyword evidence="4" id="KW-0140">cGMP</keyword>
<dbReference type="GO" id="GO:0004674">
    <property type="term" value="F:protein serine/threonine kinase activity"/>
    <property type="evidence" value="ECO:0007669"/>
    <property type="project" value="UniProtKB-KW"/>
</dbReference>
<dbReference type="EC" id="2.7.11.1" evidence="2"/>
<dbReference type="OrthoDB" id="267132at2759"/>
<feature type="compositionally biased region" description="Low complexity" evidence="13">
    <location>
        <begin position="675"/>
        <end position="691"/>
    </location>
</feature>
<feature type="region of interest" description="Disordered" evidence="13">
    <location>
        <begin position="501"/>
        <end position="611"/>
    </location>
</feature>
<dbReference type="SMART" id="SM00091">
    <property type="entry name" value="PAS"/>
    <property type="match status" value="1"/>
</dbReference>
<reference evidence="17 18" key="1">
    <citation type="submission" date="2015-07" db="EMBL/GenBank/DDBJ databases">
        <title>High-quality genome of monoxenous trypanosomatid Leptomonas pyrrhocoris.</title>
        <authorList>
            <person name="Flegontov P."/>
            <person name="Butenko A."/>
            <person name="Firsov S."/>
            <person name="Vlcek C."/>
            <person name="Logacheva M.D."/>
            <person name="Field M."/>
            <person name="Filatov D."/>
            <person name="Flegontova O."/>
            <person name="Gerasimov E."/>
            <person name="Jackson A.P."/>
            <person name="Kelly S."/>
            <person name="Opperdoes F."/>
            <person name="O'Reilly A."/>
            <person name="Votypka J."/>
            <person name="Yurchenko V."/>
            <person name="Lukes J."/>
        </authorList>
    </citation>
    <scope>NUCLEOTIDE SEQUENCE [LARGE SCALE GENOMIC DNA]</scope>
    <source>
        <strain evidence="17">H10</strain>
    </source>
</reference>
<feature type="domain" description="Protein kinase" evidence="14">
    <location>
        <begin position="3951"/>
        <end position="4214"/>
    </location>
</feature>
<dbReference type="PROSITE" id="PS50011">
    <property type="entry name" value="PROTEIN_KINASE_DOM"/>
    <property type="match status" value="1"/>
</dbReference>
<comment type="catalytic activity">
    <reaction evidence="11">
        <text>L-seryl-[protein] + ATP = O-phospho-L-seryl-[protein] + ADP + H(+)</text>
        <dbReference type="Rhea" id="RHEA:17989"/>
        <dbReference type="Rhea" id="RHEA-COMP:9863"/>
        <dbReference type="Rhea" id="RHEA-COMP:11604"/>
        <dbReference type="ChEBI" id="CHEBI:15378"/>
        <dbReference type="ChEBI" id="CHEBI:29999"/>
        <dbReference type="ChEBI" id="CHEBI:30616"/>
        <dbReference type="ChEBI" id="CHEBI:83421"/>
        <dbReference type="ChEBI" id="CHEBI:456216"/>
        <dbReference type="EC" id="2.7.11.1"/>
    </reaction>
</comment>
<feature type="compositionally biased region" description="Polar residues" evidence="13">
    <location>
        <begin position="1439"/>
        <end position="1452"/>
    </location>
</feature>
<evidence type="ECO:0000259" key="15">
    <source>
        <dbReference type="PROSITE" id="PS50042"/>
    </source>
</evidence>
<dbReference type="PROSITE" id="PS50042">
    <property type="entry name" value="CNMP_BINDING_3"/>
    <property type="match status" value="2"/>
</dbReference>
<feature type="compositionally biased region" description="Polar residues" evidence="13">
    <location>
        <begin position="2982"/>
        <end position="2992"/>
    </location>
</feature>
<feature type="region of interest" description="Disordered" evidence="13">
    <location>
        <begin position="3059"/>
        <end position="3130"/>
    </location>
</feature>
<comment type="caution">
    <text evidence="17">The sequence shown here is derived from an EMBL/GenBank/DDBJ whole genome shotgun (WGS) entry which is preliminary data.</text>
</comment>
<evidence type="ECO:0000256" key="7">
    <source>
        <dbReference type="ARBA" id="ARBA00022777"/>
    </source>
</evidence>
<evidence type="ECO:0000256" key="11">
    <source>
        <dbReference type="ARBA" id="ARBA00048679"/>
    </source>
</evidence>
<feature type="compositionally biased region" description="Basic and acidic residues" evidence="13">
    <location>
        <begin position="1615"/>
        <end position="1630"/>
    </location>
</feature>
<feature type="compositionally biased region" description="Polar residues" evidence="13">
    <location>
        <begin position="2140"/>
        <end position="2162"/>
    </location>
</feature>
<feature type="region of interest" description="Disordered" evidence="13">
    <location>
        <begin position="2721"/>
        <end position="2741"/>
    </location>
</feature>
<feature type="region of interest" description="Disordered" evidence="13">
    <location>
        <begin position="344"/>
        <end position="488"/>
    </location>
</feature>
<dbReference type="PROSITE" id="PS50112">
    <property type="entry name" value="PAS"/>
    <property type="match status" value="1"/>
</dbReference>
<evidence type="ECO:0000259" key="14">
    <source>
        <dbReference type="PROSITE" id="PS50011"/>
    </source>
</evidence>
<feature type="compositionally biased region" description="Polar residues" evidence="13">
    <location>
        <begin position="4357"/>
        <end position="4372"/>
    </location>
</feature>
<feature type="region of interest" description="Disordered" evidence="13">
    <location>
        <begin position="1606"/>
        <end position="1630"/>
    </location>
</feature>
<gene>
    <name evidence="17" type="ORF">ABB37_08618</name>
</gene>
<feature type="compositionally biased region" description="Polar residues" evidence="13">
    <location>
        <begin position="840"/>
        <end position="868"/>
    </location>
</feature>
<evidence type="ECO:0000313" key="18">
    <source>
        <dbReference type="Proteomes" id="UP000037923"/>
    </source>
</evidence>
<feature type="compositionally biased region" description="Polar residues" evidence="13">
    <location>
        <begin position="1815"/>
        <end position="1829"/>
    </location>
</feature>
<feature type="compositionally biased region" description="Polar residues" evidence="13">
    <location>
        <begin position="711"/>
        <end position="725"/>
    </location>
</feature>